<accession>A0A9W6SHF7</accession>
<dbReference type="PROSITE" id="PS50935">
    <property type="entry name" value="SSB"/>
    <property type="match status" value="1"/>
</dbReference>
<keyword evidence="4" id="KW-1185">Reference proteome</keyword>
<evidence type="ECO:0000256" key="1">
    <source>
        <dbReference type="ARBA" id="ARBA00023125"/>
    </source>
</evidence>
<protein>
    <submittedName>
        <fullName evidence="3">Single-stranded DNA-binding protein</fullName>
    </submittedName>
</protein>
<dbReference type="InterPro" id="IPR012340">
    <property type="entry name" value="NA-bd_OB-fold"/>
</dbReference>
<name>A0A9W6SHF7_9ACTN</name>
<dbReference type="CDD" id="cd04496">
    <property type="entry name" value="SSB_OBF"/>
    <property type="match status" value="1"/>
</dbReference>
<comment type="caution">
    <text evidence="3">The sequence shown here is derived from an EMBL/GenBank/DDBJ whole genome shotgun (WGS) entry which is preliminary data.</text>
</comment>
<gene>
    <name evidence="3" type="ORF">Afil01_08570</name>
</gene>
<dbReference type="EMBL" id="BSTX01000001">
    <property type="protein sequence ID" value="GLZ76050.1"/>
    <property type="molecule type" value="Genomic_DNA"/>
</dbReference>
<dbReference type="Proteomes" id="UP001165079">
    <property type="component" value="Unassembled WGS sequence"/>
</dbReference>
<organism evidence="3 4">
    <name type="scientific">Actinorhabdospora filicis</name>
    <dbReference type="NCBI Taxonomy" id="1785913"/>
    <lineage>
        <taxon>Bacteria</taxon>
        <taxon>Bacillati</taxon>
        <taxon>Actinomycetota</taxon>
        <taxon>Actinomycetes</taxon>
        <taxon>Micromonosporales</taxon>
        <taxon>Micromonosporaceae</taxon>
        <taxon>Actinorhabdospora</taxon>
    </lineage>
</organism>
<evidence type="ECO:0000313" key="3">
    <source>
        <dbReference type="EMBL" id="GLZ76050.1"/>
    </source>
</evidence>
<keyword evidence="1 2" id="KW-0238">DNA-binding</keyword>
<dbReference type="RefSeq" id="WP_285661249.1">
    <property type="nucleotide sequence ID" value="NZ_BSTX01000001.1"/>
</dbReference>
<sequence>MFETFITLIGDVTTKPVRHTSAPDGASLVEFGLAAKSRRHTRGDAWPEDETLSMRVLARRELGERVFASVSRGDPVIVHGSFHGRESPDPVTGRRRTVYEVEALHVGHDLSRGTAVFSRGDAGALTWPDDGPPELDRVVTGFGPAKVGSQA</sequence>
<evidence type="ECO:0000313" key="4">
    <source>
        <dbReference type="Proteomes" id="UP001165079"/>
    </source>
</evidence>
<dbReference type="Pfam" id="PF00436">
    <property type="entry name" value="SSB"/>
    <property type="match status" value="1"/>
</dbReference>
<dbReference type="SUPFAM" id="SSF50249">
    <property type="entry name" value="Nucleic acid-binding proteins"/>
    <property type="match status" value="1"/>
</dbReference>
<dbReference type="Gene3D" id="2.40.50.140">
    <property type="entry name" value="Nucleic acid-binding proteins"/>
    <property type="match status" value="1"/>
</dbReference>
<reference evidence="3" key="1">
    <citation type="submission" date="2023-03" db="EMBL/GenBank/DDBJ databases">
        <title>Actinorhabdospora filicis NBRC 111898.</title>
        <authorList>
            <person name="Ichikawa N."/>
            <person name="Sato H."/>
            <person name="Tonouchi N."/>
        </authorList>
    </citation>
    <scope>NUCLEOTIDE SEQUENCE</scope>
    <source>
        <strain evidence="3">NBRC 111898</strain>
    </source>
</reference>
<dbReference type="AlphaFoldDB" id="A0A9W6SHF7"/>
<dbReference type="GO" id="GO:0003697">
    <property type="term" value="F:single-stranded DNA binding"/>
    <property type="evidence" value="ECO:0007669"/>
    <property type="project" value="InterPro"/>
</dbReference>
<proteinExistence type="predicted"/>
<dbReference type="InterPro" id="IPR000424">
    <property type="entry name" value="Primosome_PriB/ssb"/>
</dbReference>
<evidence type="ECO:0000256" key="2">
    <source>
        <dbReference type="PROSITE-ProRule" id="PRU00252"/>
    </source>
</evidence>